<protein>
    <recommendedName>
        <fullName evidence="3">Co-chaperonin GroES</fullName>
    </recommendedName>
    <alternativeName>
        <fullName evidence="3">10 kDa chaperonin</fullName>
    </alternativeName>
    <alternativeName>
        <fullName evidence="3">Chaperonin-10</fullName>
        <shortName evidence="3">Cpn10</shortName>
    </alternativeName>
</protein>
<dbReference type="SMART" id="SM00883">
    <property type="entry name" value="Cpn10"/>
    <property type="match status" value="1"/>
</dbReference>
<dbReference type="GO" id="GO:0005524">
    <property type="term" value="F:ATP binding"/>
    <property type="evidence" value="ECO:0007669"/>
    <property type="project" value="InterPro"/>
</dbReference>
<proteinExistence type="inferred from homology"/>
<comment type="subunit">
    <text evidence="3">Heptamer of 7 subunits arranged in a ring. Interacts with the chaperonin GroEL.</text>
</comment>
<dbReference type="InterPro" id="IPR011032">
    <property type="entry name" value="GroES-like_sf"/>
</dbReference>
<comment type="function">
    <text evidence="3 4">Together with the chaperonin GroEL, plays an essential role in assisting protein folding. The GroEL-GroES system forms a nano-cage that allows encapsulation of the non-native substrate proteins and provides a physical environment optimized to promote and accelerate protein folding. GroES binds to the apical surface of the GroEL ring, thereby capping the opening of the GroEL channel.</text>
</comment>
<dbReference type="EMBL" id="LCAU01000005">
    <property type="protein sequence ID" value="KKR98163.1"/>
    <property type="molecule type" value="Genomic_DNA"/>
</dbReference>
<comment type="caution">
    <text evidence="5">The sequence shown here is derived from an EMBL/GenBank/DDBJ whole genome shotgun (WGS) entry which is preliminary data.</text>
</comment>
<dbReference type="SUPFAM" id="SSF50129">
    <property type="entry name" value="GroES-like"/>
    <property type="match status" value="1"/>
</dbReference>
<dbReference type="AlphaFoldDB" id="A0A0G0VB72"/>
<dbReference type="GO" id="GO:0051082">
    <property type="term" value="F:unfolded protein binding"/>
    <property type="evidence" value="ECO:0007669"/>
    <property type="project" value="TreeGrafter"/>
</dbReference>
<dbReference type="InterPro" id="IPR037124">
    <property type="entry name" value="Chaperonin_GroES_sf"/>
</dbReference>
<dbReference type="FunFam" id="2.30.33.40:FF:000001">
    <property type="entry name" value="10 kDa chaperonin"/>
    <property type="match status" value="1"/>
</dbReference>
<dbReference type="PATRIC" id="fig|1618997.3.peg.502"/>
<name>A0A0G0VB72_9BACT</name>
<comment type="subcellular location">
    <subcellularLocation>
        <location evidence="3">Cytoplasm</location>
    </subcellularLocation>
</comment>
<dbReference type="PRINTS" id="PR00297">
    <property type="entry name" value="CHAPERONIN10"/>
</dbReference>
<sequence length="96" mass="10599">MKIQPIGEHVIVKTLPFQDVTKSGIVLPDTVDKDRPEQGEVVAVGPGKVLENGQRGPMDVAIGQKVVFKKYAPDEIKIEGEKYLVIRMDDIMAVIE</sequence>
<dbReference type="CDD" id="cd00320">
    <property type="entry name" value="cpn10"/>
    <property type="match status" value="1"/>
</dbReference>
<reference evidence="5 6" key="1">
    <citation type="journal article" date="2015" name="Nature">
        <title>rRNA introns, odd ribosomes, and small enigmatic genomes across a large radiation of phyla.</title>
        <authorList>
            <person name="Brown C.T."/>
            <person name="Hug L.A."/>
            <person name="Thomas B.C."/>
            <person name="Sharon I."/>
            <person name="Castelle C.J."/>
            <person name="Singh A."/>
            <person name="Wilkins M.J."/>
            <person name="Williams K.H."/>
            <person name="Banfield J.F."/>
        </authorList>
    </citation>
    <scope>NUCLEOTIDE SEQUENCE [LARGE SCALE GENOMIC DNA]</scope>
</reference>
<dbReference type="PANTHER" id="PTHR10772">
    <property type="entry name" value="10 KDA HEAT SHOCK PROTEIN"/>
    <property type="match status" value="1"/>
</dbReference>
<evidence type="ECO:0000313" key="6">
    <source>
        <dbReference type="Proteomes" id="UP000034746"/>
    </source>
</evidence>
<dbReference type="PANTHER" id="PTHR10772:SF58">
    <property type="entry name" value="CO-CHAPERONIN GROES"/>
    <property type="match status" value="1"/>
</dbReference>
<dbReference type="GO" id="GO:0005737">
    <property type="term" value="C:cytoplasm"/>
    <property type="evidence" value="ECO:0007669"/>
    <property type="project" value="UniProtKB-SubCell"/>
</dbReference>
<dbReference type="GO" id="GO:0046872">
    <property type="term" value="F:metal ion binding"/>
    <property type="evidence" value="ECO:0007669"/>
    <property type="project" value="TreeGrafter"/>
</dbReference>
<organism evidence="5 6">
    <name type="scientific">Candidatus Uhrbacteria bacterium GW2011_GWF2_41_16</name>
    <dbReference type="NCBI Taxonomy" id="1618997"/>
    <lineage>
        <taxon>Bacteria</taxon>
        <taxon>Candidatus Uhriibacteriota</taxon>
    </lineage>
</organism>
<dbReference type="GO" id="GO:0051087">
    <property type="term" value="F:protein-folding chaperone binding"/>
    <property type="evidence" value="ECO:0007669"/>
    <property type="project" value="TreeGrafter"/>
</dbReference>
<keyword evidence="2 3" id="KW-0143">Chaperone</keyword>
<dbReference type="Proteomes" id="UP000034746">
    <property type="component" value="Unassembled WGS sequence"/>
</dbReference>
<evidence type="ECO:0000256" key="3">
    <source>
        <dbReference type="HAMAP-Rule" id="MF_00580"/>
    </source>
</evidence>
<keyword evidence="3" id="KW-0963">Cytoplasm</keyword>
<gene>
    <name evidence="3" type="primary">groES</name>
    <name evidence="3" type="synonym">groS</name>
    <name evidence="5" type="ORF">UU48_C0005G0019</name>
</gene>
<evidence type="ECO:0000256" key="4">
    <source>
        <dbReference type="RuleBase" id="RU000535"/>
    </source>
</evidence>
<dbReference type="Gene3D" id="2.30.33.40">
    <property type="entry name" value="GroES chaperonin"/>
    <property type="match status" value="1"/>
</dbReference>
<accession>A0A0G0VB72</accession>
<dbReference type="HAMAP" id="MF_00580">
    <property type="entry name" value="CH10"/>
    <property type="match status" value="1"/>
</dbReference>
<dbReference type="InterPro" id="IPR020818">
    <property type="entry name" value="Chaperonin_GroES"/>
</dbReference>
<evidence type="ECO:0000256" key="2">
    <source>
        <dbReference type="ARBA" id="ARBA00023186"/>
    </source>
</evidence>
<dbReference type="GO" id="GO:0044183">
    <property type="term" value="F:protein folding chaperone"/>
    <property type="evidence" value="ECO:0007669"/>
    <property type="project" value="InterPro"/>
</dbReference>
<dbReference type="NCBIfam" id="NF001531">
    <property type="entry name" value="PRK00364.2-2"/>
    <property type="match status" value="1"/>
</dbReference>
<comment type="similarity">
    <text evidence="1 3 4">Belongs to the GroES chaperonin family.</text>
</comment>
<dbReference type="Pfam" id="PF00166">
    <property type="entry name" value="Cpn10"/>
    <property type="match status" value="1"/>
</dbReference>
<evidence type="ECO:0000256" key="1">
    <source>
        <dbReference type="ARBA" id="ARBA00006975"/>
    </source>
</evidence>
<evidence type="ECO:0000313" key="5">
    <source>
        <dbReference type="EMBL" id="KKR98163.1"/>
    </source>
</evidence>